<proteinExistence type="predicted"/>
<evidence type="ECO:0000313" key="1">
    <source>
        <dbReference type="Proteomes" id="UP000036681"/>
    </source>
</evidence>
<reference evidence="2" key="1">
    <citation type="submission" date="2017-02" db="UniProtKB">
        <authorList>
            <consortium name="WormBaseParasite"/>
        </authorList>
    </citation>
    <scope>IDENTIFICATION</scope>
</reference>
<name>A0A0M3HJZ1_ASCLU</name>
<accession>A0A0M3HJZ1</accession>
<keyword evidence="1" id="KW-1185">Reference proteome</keyword>
<evidence type="ECO:0000313" key="2">
    <source>
        <dbReference type="WBParaSite" id="ALUE_0000183601-mRNA-1"/>
    </source>
</evidence>
<dbReference type="AlphaFoldDB" id="A0A0M3HJZ1"/>
<protein>
    <submittedName>
        <fullName evidence="2">Uncharacterized protein</fullName>
    </submittedName>
</protein>
<dbReference type="Proteomes" id="UP000036681">
    <property type="component" value="Unplaced"/>
</dbReference>
<organism evidence="1 2">
    <name type="scientific">Ascaris lumbricoides</name>
    <name type="common">Giant roundworm</name>
    <dbReference type="NCBI Taxonomy" id="6252"/>
    <lineage>
        <taxon>Eukaryota</taxon>
        <taxon>Metazoa</taxon>
        <taxon>Ecdysozoa</taxon>
        <taxon>Nematoda</taxon>
        <taxon>Chromadorea</taxon>
        <taxon>Rhabditida</taxon>
        <taxon>Spirurina</taxon>
        <taxon>Ascaridomorpha</taxon>
        <taxon>Ascaridoidea</taxon>
        <taxon>Ascarididae</taxon>
        <taxon>Ascaris</taxon>
    </lineage>
</organism>
<sequence length="33" mass="3899">MFTLIPFKGDHIPQLSSTFLPEMFVYIRTQINL</sequence>
<dbReference type="WBParaSite" id="ALUE_0000183601-mRNA-1">
    <property type="protein sequence ID" value="ALUE_0000183601-mRNA-1"/>
    <property type="gene ID" value="ALUE_0000183601"/>
</dbReference>